<dbReference type="Proteomes" id="UP001644750">
    <property type="component" value="Unassembled WGS sequence"/>
</dbReference>
<dbReference type="GO" id="GO:0016020">
    <property type="term" value="C:membrane"/>
    <property type="evidence" value="ECO:0007669"/>
    <property type="project" value="InterPro"/>
</dbReference>
<dbReference type="GO" id="GO:0030295">
    <property type="term" value="F:protein kinase activator activity"/>
    <property type="evidence" value="ECO:0007669"/>
    <property type="project" value="TreeGrafter"/>
</dbReference>
<dbReference type="InterPro" id="IPR002178">
    <property type="entry name" value="PTS_EIIA_type-2_dom"/>
</dbReference>
<dbReference type="RefSeq" id="WP_009264715.1">
    <property type="nucleotide sequence ID" value="NZ_BAABYN010000001.1"/>
</dbReference>
<evidence type="ECO:0000313" key="10">
    <source>
        <dbReference type="Proteomes" id="UP001644750"/>
    </source>
</evidence>
<gene>
    <name evidence="7" type="primary">manP_7</name>
    <name evidence="7" type="ORF">ERS852425_01814</name>
    <name evidence="8" type="ORF">G5A72_06525</name>
</gene>
<dbReference type="EMBL" id="CYXT01000013">
    <property type="protein sequence ID" value="CUM97816.1"/>
    <property type="molecule type" value="Genomic_DNA"/>
</dbReference>
<protein>
    <submittedName>
        <fullName evidence="7">EIIBCA-Man</fullName>
    </submittedName>
    <submittedName>
        <fullName evidence="8">PTS sugar transporter subunit IIA</fullName>
    </submittedName>
</protein>
<proteinExistence type="predicted"/>
<dbReference type="Gene3D" id="3.40.930.10">
    <property type="entry name" value="Mannitol-specific EII, Chain A"/>
    <property type="match status" value="1"/>
</dbReference>
<evidence type="ECO:0000256" key="2">
    <source>
        <dbReference type="ARBA" id="ARBA00022553"/>
    </source>
</evidence>
<dbReference type="Proteomes" id="UP000095598">
    <property type="component" value="Unassembled WGS sequence"/>
</dbReference>
<evidence type="ECO:0000313" key="7">
    <source>
        <dbReference type="EMBL" id="CUM97816.1"/>
    </source>
</evidence>
<sequence>MIREEYIFFDVDAASKEELLDFISEKALEFGITDSKEGLKDAFLKREEEYTTGLQDGFAIPHAKTEYAKETAVFFVKCKNQLDWGTLDDTKVNYAFALIVPKEAAGNEHLMMISQLATNLLEDEFRDEVKSATDKSVLKEYILKNMKENN</sequence>
<dbReference type="SUPFAM" id="SSF55804">
    <property type="entry name" value="Phoshotransferase/anion transport protein"/>
    <property type="match status" value="1"/>
</dbReference>
<dbReference type="InterPro" id="IPR016152">
    <property type="entry name" value="PTrfase/Anion_transptr"/>
</dbReference>
<evidence type="ECO:0000256" key="3">
    <source>
        <dbReference type="ARBA" id="ARBA00022597"/>
    </source>
</evidence>
<evidence type="ECO:0000313" key="8">
    <source>
        <dbReference type="EMBL" id="NSJ79248.1"/>
    </source>
</evidence>
<dbReference type="PROSITE" id="PS51094">
    <property type="entry name" value="PTS_EIIA_TYPE_2"/>
    <property type="match status" value="1"/>
</dbReference>
<keyword evidence="10" id="KW-1185">Reference proteome</keyword>
<reference evidence="7 9" key="1">
    <citation type="submission" date="2015-09" db="EMBL/GenBank/DDBJ databases">
        <authorList>
            <consortium name="Pathogen Informatics"/>
        </authorList>
    </citation>
    <scope>NUCLEOTIDE SEQUENCE [LARGE SCALE GENOMIC DNA]</scope>
    <source>
        <strain evidence="7 9">2789STDY5608868</strain>
    </source>
</reference>
<dbReference type="InterPro" id="IPR004715">
    <property type="entry name" value="PTS_IIA_fruc"/>
</dbReference>
<reference evidence="8" key="3">
    <citation type="submission" date="2020-02" db="EMBL/GenBank/DDBJ databases">
        <authorList>
            <person name="Littmann E."/>
            <person name="Sorbara M."/>
        </authorList>
    </citation>
    <scope>NUCLEOTIDE SEQUENCE</scope>
    <source>
        <strain evidence="8">MSK.14.57</strain>
    </source>
</reference>
<evidence type="ECO:0000256" key="4">
    <source>
        <dbReference type="ARBA" id="ARBA00022679"/>
    </source>
</evidence>
<evidence type="ECO:0000256" key="1">
    <source>
        <dbReference type="ARBA" id="ARBA00022448"/>
    </source>
</evidence>
<dbReference type="GO" id="GO:0009401">
    <property type="term" value="P:phosphoenolpyruvate-dependent sugar phosphotransferase system"/>
    <property type="evidence" value="ECO:0007669"/>
    <property type="project" value="UniProtKB-KW"/>
</dbReference>
<dbReference type="PANTHER" id="PTHR47738">
    <property type="entry name" value="PTS SYSTEM FRUCTOSE-LIKE EIIA COMPONENT-RELATED"/>
    <property type="match status" value="1"/>
</dbReference>
<dbReference type="NCBIfam" id="TIGR00848">
    <property type="entry name" value="fruA"/>
    <property type="match status" value="1"/>
</dbReference>
<evidence type="ECO:0000313" key="9">
    <source>
        <dbReference type="Proteomes" id="UP000095598"/>
    </source>
</evidence>
<keyword evidence="5" id="KW-0598">Phosphotransferase system</keyword>
<keyword evidence="3 8" id="KW-0762">Sugar transport</keyword>
<reference evidence="8 10" key="2">
    <citation type="journal article" date="2020" name="Cell Host Microbe">
        <title>Functional and Genomic Variation between Human-Derived Isolates of Lachnospiraceae Reveals Inter- and Intra-Species Diversity.</title>
        <authorList>
            <person name="Sorbara M.T."/>
            <person name="Littmann E.R."/>
            <person name="Fontana E."/>
            <person name="Moody T.U."/>
            <person name="Kohout C.E."/>
            <person name="Gjonbalaj M."/>
            <person name="Eaton V."/>
            <person name="Seok R."/>
            <person name="Leiner I.M."/>
            <person name="Pamer E.G."/>
        </authorList>
    </citation>
    <scope>NUCLEOTIDE SEQUENCE [LARGE SCALE GENOMIC DNA]</scope>
    <source>
        <strain evidence="8 10">MSK.14.57</strain>
    </source>
</reference>
<dbReference type="PANTHER" id="PTHR47738:SF1">
    <property type="entry name" value="NITROGEN REGULATORY PROTEIN"/>
    <property type="match status" value="1"/>
</dbReference>
<dbReference type="AlphaFoldDB" id="A0A173T6V0"/>
<evidence type="ECO:0000256" key="5">
    <source>
        <dbReference type="ARBA" id="ARBA00022683"/>
    </source>
</evidence>
<name>A0A173T6V0_ANAHA</name>
<accession>A0A173T6V0</accession>
<dbReference type="Pfam" id="PF00359">
    <property type="entry name" value="PTS_EIIA_2"/>
    <property type="match status" value="1"/>
</dbReference>
<dbReference type="CDD" id="cd00211">
    <property type="entry name" value="PTS_IIA_fru"/>
    <property type="match status" value="1"/>
</dbReference>
<keyword evidence="1" id="KW-0813">Transport</keyword>
<feature type="domain" description="PTS EIIA type-2" evidence="6">
    <location>
        <begin position="1"/>
        <end position="145"/>
    </location>
</feature>
<organism evidence="7 9">
    <name type="scientific">Anaerostipes hadrus</name>
    <dbReference type="NCBI Taxonomy" id="649756"/>
    <lineage>
        <taxon>Bacteria</taxon>
        <taxon>Bacillati</taxon>
        <taxon>Bacillota</taxon>
        <taxon>Clostridia</taxon>
        <taxon>Lachnospirales</taxon>
        <taxon>Lachnospiraceae</taxon>
        <taxon>Anaerostipes</taxon>
    </lineage>
</organism>
<dbReference type="GO" id="GO:0008982">
    <property type="term" value="F:protein-N(PI)-phosphohistidine-sugar phosphotransferase activity"/>
    <property type="evidence" value="ECO:0007669"/>
    <property type="project" value="InterPro"/>
</dbReference>
<dbReference type="EMBL" id="JAAITB010000011">
    <property type="protein sequence ID" value="NSJ79248.1"/>
    <property type="molecule type" value="Genomic_DNA"/>
</dbReference>
<dbReference type="InterPro" id="IPR051541">
    <property type="entry name" value="PTS_SugarTrans_NitroReg"/>
</dbReference>
<evidence type="ECO:0000259" key="6">
    <source>
        <dbReference type="PROSITE" id="PS51094"/>
    </source>
</evidence>
<keyword evidence="4" id="KW-0808">Transferase</keyword>
<keyword evidence="2" id="KW-0597">Phosphoprotein</keyword>